<evidence type="ECO:0000313" key="5">
    <source>
        <dbReference type="Proteomes" id="UP001500449"/>
    </source>
</evidence>
<sequence length="216" mass="24009">MAELLPLDPDHLLTSTRSVRKRLDFERPVPLEVIRESLEVALQAPSGSNRQGWHWIVLTDPERRRVVSEYYARAFDRYRNSPIYAAGNPTGDADRDATQQRVATSAEYLAEHMAEAPVLVIGAIEASAELSSSNQAGLWGSLLPAAWSLQLALRARGLGSAWTTLHLSYEKEIAEYLGIPPEVRQGVLLPVAYTKGTTFKPAPRQPLDEVLHVDTW</sequence>
<comment type="caution">
    <text evidence="4">The sequence shown here is derived from an EMBL/GenBank/DDBJ whole genome shotgun (WGS) entry which is preliminary data.</text>
</comment>
<evidence type="ECO:0000313" key="4">
    <source>
        <dbReference type="EMBL" id="GAA1872501.1"/>
    </source>
</evidence>
<dbReference type="Gene3D" id="3.40.109.10">
    <property type="entry name" value="NADH Oxidase"/>
    <property type="match status" value="1"/>
</dbReference>
<evidence type="ECO:0000256" key="2">
    <source>
        <dbReference type="ARBA" id="ARBA00023002"/>
    </source>
</evidence>
<comment type="similarity">
    <text evidence="1">Belongs to the nitroreductase family.</text>
</comment>
<keyword evidence="2" id="KW-0560">Oxidoreductase</keyword>
<dbReference type="EMBL" id="BAAAQK010000025">
    <property type="protein sequence ID" value="GAA1872501.1"/>
    <property type="molecule type" value="Genomic_DNA"/>
</dbReference>
<dbReference type="PANTHER" id="PTHR43673">
    <property type="entry name" value="NAD(P)H NITROREDUCTASE YDGI-RELATED"/>
    <property type="match status" value="1"/>
</dbReference>
<feature type="domain" description="Nitroreductase" evidence="3">
    <location>
        <begin position="14"/>
        <end position="191"/>
    </location>
</feature>
<dbReference type="CDD" id="cd02062">
    <property type="entry name" value="Nitro_FMN_reductase"/>
    <property type="match status" value="1"/>
</dbReference>
<dbReference type="InterPro" id="IPR029479">
    <property type="entry name" value="Nitroreductase"/>
</dbReference>
<dbReference type="InterPro" id="IPR000415">
    <property type="entry name" value="Nitroreductase-like"/>
</dbReference>
<organism evidence="4 5">
    <name type="scientific">Pseudonocardia ailaonensis</name>
    <dbReference type="NCBI Taxonomy" id="367279"/>
    <lineage>
        <taxon>Bacteria</taxon>
        <taxon>Bacillati</taxon>
        <taxon>Actinomycetota</taxon>
        <taxon>Actinomycetes</taxon>
        <taxon>Pseudonocardiales</taxon>
        <taxon>Pseudonocardiaceae</taxon>
        <taxon>Pseudonocardia</taxon>
    </lineage>
</organism>
<evidence type="ECO:0000256" key="1">
    <source>
        <dbReference type="ARBA" id="ARBA00007118"/>
    </source>
</evidence>
<name>A0ABN2NLU3_9PSEU</name>
<dbReference type="RefSeq" id="WP_344425133.1">
    <property type="nucleotide sequence ID" value="NZ_BAAAQK010000025.1"/>
</dbReference>
<proteinExistence type="inferred from homology"/>
<dbReference type="Proteomes" id="UP001500449">
    <property type="component" value="Unassembled WGS sequence"/>
</dbReference>
<dbReference type="PANTHER" id="PTHR43673:SF10">
    <property type="entry name" value="NADH DEHYDROGENASE_NAD(P)H NITROREDUCTASE XCC3605-RELATED"/>
    <property type="match status" value="1"/>
</dbReference>
<accession>A0ABN2NLU3</accession>
<gene>
    <name evidence="4" type="ORF">GCM10009836_61790</name>
</gene>
<evidence type="ECO:0000259" key="3">
    <source>
        <dbReference type="Pfam" id="PF00881"/>
    </source>
</evidence>
<dbReference type="SUPFAM" id="SSF55469">
    <property type="entry name" value="FMN-dependent nitroreductase-like"/>
    <property type="match status" value="1"/>
</dbReference>
<reference evidence="4 5" key="1">
    <citation type="journal article" date="2019" name="Int. J. Syst. Evol. Microbiol.">
        <title>The Global Catalogue of Microorganisms (GCM) 10K type strain sequencing project: providing services to taxonomists for standard genome sequencing and annotation.</title>
        <authorList>
            <consortium name="The Broad Institute Genomics Platform"/>
            <consortium name="The Broad Institute Genome Sequencing Center for Infectious Disease"/>
            <person name="Wu L."/>
            <person name="Ma J."/>
        </authorList>
    </citation>
    <scope>NUCLEOTIDE SEQUENCE [LARGE SCALE GENOMIC DNA]</scope>
    <source>
        <strain evidence="4 5">JCM 16009</strain>
    </source>
</reference>
<dbReference type="Pfam" id="PF00881">
    <property type="entry name" value="Nitroreductase"/>
    <property type="match status" value="1"/>
</dbReference>
<keyword evidence="5" id="KW-1185">Reference proteome</keyword>
<protein>
    <submittedName>
        <fullName evidence="4">Nitroreductase family protein</fullName>
    </submittedName>
</protein>